<evidence type="ECO:0000313" key="2">
    <source>
        <dbReference type="Proteomes" id="UP000283817"/>
    </source>
</evidence>
<sequence length="100" mass="11295">MKGKETKTHRYRPTSQEPVTQRLLVISRYVENIRRLSRLADRMGRSELGTALMEVAGCLERMSNDIAVSEYSAIILRRAAKLVGTVEGLVEREAKLAVLH</sequence>
<dbReference type="Proteomes" id="UP000283817">
    <property type="component" value="Unassembled WGS sequence"/>
</dbReference>
<protein>
    <submittedName>
        <fullName evidence="1">Uncharacterized protein</fullName>
    </submittedName>
</protein>
<accession>A0A444HQZ1</accession>
<organism evidence="1 2">
    <name type="scientific">Rhizobium leguminosarum</name>
    <dbReference type="NCBI Taxonomy" id="384"/>
    <lineage>
        <taxon>Bacteria</taxon>
        <taxon>Pseudomonadati</taxon>
        <taxon>Pseudomonadota</taxon>
        <taxon>Alphaproteobacteria</taxon>
        <taxon>Hyphomicrobiales</taxon>
        <taxon>Rhizobiaceae</taxon>
        <taxon>Rhizobium/Agrobacterium group</taxon>
        <taxon>Rhizobium</taxon>
    </lineage>
</organism>
<name>A0A444HQZ1_RHILE</name>
<dbReference type="EMBL" id="SBHX01000064">
    <property type="protein sequence ID" value="RWX25118.1"/>
    <property type="molecule type" value="Genomic_DNA"/>
</dbReference>
<evidence type="ECO:0000313" key="1">
    <source>
        <dbReference type="EMBL" id="RWX25118.1"/>
    </source>
</evidence>
<comment type="caution">
    <text evidence="1">The sequence shown here is derived from an EMBL/GenBank/DDBJ whole genome shotgun (WGS) entry which is preliminary data.</text>
</comment>
<dbReference type="RefSeq" id="WP_128411815.1">
    <property type="nucleotide sequence ID" value="NZ_SBHX01000064.1"/>
</dbReference>
<dbReference type="AlphaFoldDB" id="A0A444HQZ1"/>
<gene>
    <name evidence="1" type="ORF">EHI47_26910</name>
</gene>
<proteinExistence type="predicted"/>
<reference evidence="1 2" key="1">
    <citation type="submission" date="2019-01" db="EMBL/GenBank/DDBJ databases">
        <title>RHIZO-ID as a novel technology for direct rhizobia identification.</title>
        <authorList>
            <person name="De Meyer S.E."/>
        </authorList>
    </citation>
    <scope>NUCLEOTIDE SEQUENCE [LARGE SCALE GENOMIC DNA]</scope>
    <source>
        <strain evidence="1 2">WSM448</strain>
    </source>
</reference>